<comment type="catalytic activity">
    <reaction evidence="7 8">
        <text>RNA(n) + a ribonucleoside 5'-triphosphate = RNA(n+1) + diphosphate</text>
        <dbReference type="Rhea" id="RHEA:21248"/>
        <dbReference type="Rhea" id="RHEA-COMP:14527"/>
        <dbReference type="Rhea" id="RHEA-COMP:17342"/>
        <dbReference type="ChEBI" id="CHEBI:33019"/>
        <dbReference type="ChEBI" id="CHEBI:61557"/>
        <dbReference type="ChEBI" id="CHEBI:140395"/>
        <dbReference type="EC" id="2.7.7.48"/>
    </reaction>
</comment>
<dbReference type="STRING" id="1081103.A0A0B2WRW9"/>
<dbReference type="GeneID" id="63737723"/>
<dbReference type="RefSeq" id="XP_040679872.1">
    <property type="nucleotide sequence ID" value="XM_040822067.1"/>
</dbReference>
<evidence type="ECO:0000256" key="2">
    <source>
        <dbReference type="ARBA" id="ARBA00022484"/>
    </source>
</evidence>
<dbReference type="EMBL" id="AZHE01000006">
    <property type="protein sequence ID" value="KHN98806.1"/>
    <property type="molecule type" value="Genomic_DNA"/>
</dbReference>
<evidence type="ECO:0000313" key="12">
    <source>
        <dbReference type="EMBL" id="KHN98806.1"/>
    </source>
</evidence>
<dbReference type="InterPro" id="IPR057596">
    <property type="entry name" value="RDRP_core"/>
</dbReference>
<comment type="similarity">
    <text evidence="1 8">Belongs to the RdRP family.</text>
</comment>
<dbReference type="GO" id="GO:0030422">
    <property type="term" value="P:siRNA processing"/>
    <property type="evidence" value="ECO:0007669"/>
    <property type="project" value="TreeGrafter"/>
</dbReference>
<keyword evidence="4 8" id="KW-0548">Nucleotidyltransferase</keyword>
<evidence type="ECO:0000256" key="1">
    <source>
        <dbReference type="ARBA" id="ARBA00005762"/>
    </source>
</evidence>
<accession>A0A0B2WRW9</accession>
<dbReference type="PANTHER" id="PTHR23079:SF55">
    <property type="entry name" value="RNA-DIRECTED RNA POLYMERASE"/>
    <property type="match status" value="1"/>
</dbReference>
<feature type="domain" description="RDRP C-terminal head" evidence="11">
    <location>
        <begin position="887"/>
        <end position="1025"/>
    </location>
</feature>
<dbReference type="InterPro" id="IPR007855">
    <property type="entry name" value="RDRP"/>
</dbReference>
<gene>
    <name evidence="12" type="ORF">MAM_03268</name>
</gene>
<evidence type="ECO:0000256" key="4">
    <source>
        <dbReference type="ARBA" id="ARBA00022695"/>
    </source>
</evidence>
<comment type="caution">
    <text evidence="12">The sequence shown here is derived from an EMBL/GenBank/DDBJ whole genome shotgun (WGS) entry which is preliminary data.</text>
</comment>
<dbReference type="Pfam" id="PF26253">
    <property type="entry name" value="RdRP_head"/>
    <property type="match status" value="1"/>
</dbReference>
<dbReference type="Proteomes" id="UP000030816">
    <property type="component" value="Unassembled WGS sequence"/>
</dbReference>
<keyword evidence="3 8" id="KW-0808">Transferase</keyword>
<dbReference type="OrthoDB" id="6513042at2759"/>
<evidence type="ECO:0000259" key="10">
    <source>
        <dbReference type="Pfam" id="PF05183"/>
    </source>
</evidence>
<name>A0A0B2WRW9_METAS</name>
<keyword evidence="13" id="KW-1185">Reference proteome</keyword>
<evidence type="ECO:0000256" key="5">
    <source>
        <dbReference type="ARBA" id="ARBA00022884"/>
    </source>
</evidence>
<evidence type="ECO:0000256" key="3">
    <source>
        <dbReference type="ARBA" id="ARBA00022679"/>
    </source>
</evidence>
<evidence type="ECO:0000256" key="7">
    <source>
        <dbReference type="ARBA" id="ARBA00048744"/>
    </source>
</evidence>
<dbReference type="GO" id="GO:0003968">
    <property type="term" value="F:RNA-directed RNA polymerase activity"/>
    <property type="evidence" value="ECO:0007669"/>
    <property type="project" value="UniProtKB-KW"/>
</dbReference>
<proteinExistence type="inferred from homology"/>
<dbReference type="Pfam" id="PF05183">
    <property type="entry name" value="RdRP"/>
    <property type="match status" value="1"/>
</dbReference>
<feature type="region of interest" description="Disordered" evidence="9">
    <location>
        <begin position="1086"/>
        <end position="1124"/>
    </location>
</feature>
<dbReference type="InterPro" id="IPR058752">
    <property type="entry name" value="RDRP_C_head"/>
</dbReference>
<dbReference type="GO" id="GO:0031380">
    <property type="term" value="C:nuclear RNA-directed RNA polymerase complex"/>
    <property type="evidence" value="ECO:0007669"/>
    <property type="project" value="TreeGrafter"/>
</dbReference>
<keyword evidence="2 8" id="KW-0696">RNA-directed RNA polymerase</keyword>
<dbReference type="HOGENOM" id="CLU_001366_0_2_1"/>
<sequence length="1156" mass="131203">MTLSCADRITLELDSLAFGSMLGPSLMRVMKTIEPPGGIPLELHVTKQVMTASFSTISHVGGWESSKEFQVRFPISKIKTILESTTANKELRHWVVSLPYPPEYFGKVDNLLEVLQGNPERWHSAYTWQRATEISPFDNDPPTHPISMHDEVQPDEHIDIGRWTTFRLSFNSERAENSKSYSHLQAAFKGLNVLVRPSCDFDTMTEAPSMWDYLEHPSAVRASQPSALLSMPQKIHLPFQVRYQLEVCVSRGILNEYTIGMDFLKELNSLQPLDATRRLEYLVDQNTRLLDPMKLFGMEDAKAFVPSTRIPHYCTYVRKASITPTTIRFNSPTVETSNRVVRKYSHLQDRFLRVQFVEESELDRLGKSNYNNDKIWKRIERALFQGIRIGDRRYEFLAFGSSQLRQSSAYFFCPTAHVSCDNIRAWMGQFDHIKCVAKYAARLGQCFSTTRDIRGIWVPHIKRIDDIQRNDYCFTDGVGRISKFLSQLIVEEMTLDIFDQPTAFQFRMGGCKGVLAVWPQAQGMEVHIRNSQEKFKSNFQALEIVRCATCSTATLNRQTITILESLGVRREAFMKLLKQQVNWVESAAKDNSKAIELLTKFVDENQSSLVLAELLKAGFKTDNVRDPFTVNLLNLWVSWSLRLLKEKARIHVPNSAFVLGCADESGTLRGHSTETEGSADKDIKKLPQIFLQLTDPKQYGKTKIIQGLCIVGRNPSLHPGDIRVVEAVDNPELRHLKDVVVFPSKGDRPVPHMLSGGDLDGDDFFVIWDQELIPMQWNRKPMDYRAKEPRQLDGNVSVDALREFFINYMKNDSLGLVAVAHLALADRSTYQSHKDLRAHIEKRSTYWSHKALGALYDEVIKHTFQFRPEWEHSFDKRILDKYEADDDTFTAARAIKAQYDSAIRRLLVQHHVETEFELYTGWVMSSNGITNNYKKQEDVGLEFNVVKQRFREQCCNVAGGSEGPQLDRFVAAMYKVTAEQVEEARIGGVEGSVEYDMSDSSERTKQNVPFISFPWIFHWVMIRLAMGDKYKPGDSVLAAARRARLFNSRSDVEGRLEPIGGATATALRNADTNSSTKQGALSSLSEIGEAPGGHTTSLKGNDPVRESDAIPASDKTLQQDEGDITEDITEYAVNRDSQSGEASVFQLAAMLGLEDH</sequence>
<organism evidence="12 13">
    <name type="scientific">Metarhizium album (strain ARSEF 1941)</name>
    <dbReference type="NCBI Taxonomy" id="1081103"/>
    <lineage>
        <taxon>Eukaryota</taxon>
        <taxon>Fungi</taxon>
        <taxon>Dikarya</taxon>
        <taxon>Ascomycota</taxon>
        <taxon>Pezizomycotina</taxon>
        <taxon>Sordariomycetes</taxon>
        <taxon>Hypocreomycetidae</taxon>
        <taxon>Hypocreales</taxon>
        <taxon>Clavicipitaceae</taxon>
        <taxon>Metarhizium</taxon>
    </lineage>
</organism>
<dbReference type="AlphaFoldDB" id="A0A0B2WRW9"/>
<dbReference type="EC" id="2.7.7.48" evidence="8"/>
<dbReference type="GO" id="GO:0003723">
    <property type="term" value="F:RNA binding"/>
    <property type="evidence" value="ECO:0007669"/>
    <property type="project" value="UniProtKB-KW"/>
</dbReference>
<evidence type="ECO:0000313" key="13">
    <source>
        <dbReference type="Proteomes" id="UP000030816"/>
    </source>
</evidence>
<dbReference type="PANTHER" id="PTHR23079">
    <property type="entry name" value="RNA-DEPENDENT RNA POLYMERASE"/>
    <property type="match status" value="1"/>
</dbReference>
<feature type="domain" description="RDRP core" evidence="10">
    <location>
        <begin position="322"/>
        <end position="833"/>
    </location>
</feature>
<evidence type="ECO:0000256" key="9">
    <source>
        <dbReference type="SAM" id="MobiDB-lite"/>
    </source>
</evidence>
<evidence type="ECO:0000256" key="8">
    <source>
        <dbReference type="RuleBase" id="RU363098"/>
    </source>
</evidence>
<keyword evidence="6" id="KW-0943">RNA-mediated gene silencing</keyword>
<reference evidence="12 13" key="1">
    <citation type="journal article" date="2014" name="Proc. Natl. Acad. Sci. U.S.A.">
        <title>Trajectory and genomic determinants of fungal-pathogen speciation and host adaptation.</title>
        <authorList>
            <person name="Hu X."/>
            <person name="Xiao G."/>
            <person name="Zheng P."/>
            <person name="Shang Y."/>
            <person name="Su Y."/>
            <person name="Zhang X."/>
            <person name="Liu X."/>
            <person name="Zhan S."/>
            <person name="St Leger R.J."/>
            <person name="Wang C."/>
        </authorList>
    </citation>
    <scope>NUCLEOTIDE SEQUENCE [LARGE SCALE GENOMIC DNA]</scope>
    <source>
        <strain evidence="12 13">ARSEF 1941</strain>
    </source>
</reference>
<keyword evidence="5 8" id="KW-0694">RNA-binding</keyword>
<protein>
    <recommendedName>
        <fullName evidence="8">RNA-dependent RNA polymerase</fullName>
        <ecNumber evidence="8">2.7.7.48</ecNumber>
    </recommendedName>
</protein>
<evidence type="ECO:0000259" key="11">
    <source>
        <dbReference type="Pfam" id="PF26253"/>
    </source>
</evidence>
<evidence type="ECO:0000256" key="6">
    <source>
        <dbReference type="ARBA" id="ARBA00023158"/>
    </source>
</evidence>